<dbReference type="EMBL" id="JADIMF010000040">
    <property type="protein sequence ID" value="MBO8468653.1"/>
    <property type="molecule type" value="Genomic_DNA"/>
</dbReference>
<evidence type="ECO:0000313" key="3">
    <source>
        <dbReference type="Proteomes" id="UP000810292"/>
    </source>
</evidence>
<dbReference type="AlphaFoldDB" id="A0A9D9I9S2"/>
<dbReference type="Proteomes" id="UP000810292">
    <property type="component" value="Unassembled WGS sequence"/>
</dbReference>
<reference evidence="2" key="2">
    <citation type="journal article" date="2021" name="PeerJ">
        <title>Extensive microbial diversity within the chicken gut microbiome revealed by metagenomics and culture.</title>
        <authorList>
            <person name="Gilroy R."/>
            <person name="Ravi A."/>
            <person name="Getino M."/>
            <person name="Pursley I."/>
            <person name="Horton D.L."/>
            <person name="Alikhan N.F."/>
            <person name="Baker D."/>
            <person name="Gharbi K."/>
            <person name="Hall N."/>
            <person name="Watson M."/>
            <person name="Adriaenssens E.M."/>
            <person name="Foster-Nyarko E."/>
            <person name="Jarju S."/>
            <person name="Secka A."/>
            <person name="Antonio M."/>
            <person name="Oren A."/>
            <person name="Chaudhuri R.R."/>
            <person name="La Ragione R."/>
            <person name="Hildebrand F."/>
            <person name="Pallen M.J."/>
        </authorList>
    </citation>
    <scope>NUCLEOTIDE SEQUENCE</scope>
    <source>
        <strain evidence="2">14700</strain>
    </source>
</reference>
<organism evidence="2 3">
    <name type="scientific">Candidatus Ornithospirochaeta stercoravium</name>
    <dbReference type="NCBI Taxonomy" id="2840897"/>
    <lineage>
        <taxon>Bacteria</taxon>
        <taxon>Pseudomonadati</taxon>
        <taxon>Spirochaetota</taxon>
        <taxon>Spirochaetia</taxon>
        <taxon>Spirochaetales</taxon>
        <taxon>Spirochaetaceae</taxon>
        <taxon>Spirochaetaceae incertae sedis</taxon>
        <taxon>Candidatus Ornithospirochaeta</taxon>
    </lineage>
</organism>
<evidence type="ECO:0000259" key="1">
    <source>
        <dbReference type="Pfam" id="PF12724"/>
    </source>
</evidence>
<name>A0A9D9I9S2_9SPIO</name>
<dbReference type="Pfam" id="PF12724">
    <property type="entry name" value="Flavodoxin_5"/>
    <property type="match status" value="1"/>
</dbReference>
<reference evidence="2" key="1">
    <citation type="submission" date="2020-10" db="EMBL/GenBank/DDBJ databases">
        <authorList>
            <person name="Gilroy R."/>
        </authorList>
    </citation>
    <scope>NUCLEOTIDE SEQUENCE</scope>
    <source>
        <strain evidence="2">14700</strain>
    </source>
</reference>
<dbReference type="InterPro" id="IPR029039">
    <property type="entry name" value="Flavoprotein-like_sf"/>
</dbReference>
<sequence>MKKILITCSTAYGSSREYAELLGEKLLLPVSDVTSSDISASDAVIHFGSLYAGSVLGLRRVISKLPPSASLVVVSVGIADPSITVNADKIDGDIFRIIGEGFRKRTTTFHLRGRLDYSKLSAKHRAMMWMLCSFIKKKKEKTEEDMLILDTYGKRVDFFKPESIQPIAEYAIEMLS</sequence>
<proteinExistence type="predicted"/>
<gene>
    <name evidence="2" type="ORF">IAA72_02580</name>
</gene>
<accession>A0A9D9I9S2</accession>
<dbReference type="InterPro" id="IPR026816">
    <property type="entry name" value="Flavodoxin_dom"/>
</dbReference>
<dbReference type="SUPFAM" id="SSF52218">
    <property type="entry name" value="Flavoproteins"/>
    <property type="match status" value="1"/>
</dbReference>
<protein>
    <recommendedName>
        <fullName evidence="1">Flavodoxin domain-containing protein</fullName>
    </recommendedName>
</protein>
<evidence type="ECO:0000313" key="2">
    <source>
        <dbReference type="EMBL" id="MBO8468653.1"/>
    </source>
</evidence>
<feature type="domain" description="Flavodoxin" evidence="1">
    <location>
        <begin position="5"/>
        <end position="140"/>
    </location>
</feature>
<comment type="caution">
    <text evidence="2">The sequence shown here is derived from an EMBL/GenBank/DDBJ whole genome shotgun (WGS) entry which is preliminary data.</text>
</comment>